<accession>A0A8S9SME9</accession>
<organism evidence="2 3">
    <name type="scientific">Brassica cretica</name>
    <name type="common">Mustard</name>
    <dbReference type="NCBI Taxonomy" id="69181"/>
    <lineage>
        <taxon>Eukaryota</taxon>
        <taxon>Viridiplantae</taxon>
        <taxon>Streptophyta</taxon>
        <taxon>Embryophyta</taxon>
        <taxon>Tracheophyta</taxon>
        <taxon>Spermatophyta</taxon>
        <taxon>Magnoliopsida</taxon>
        <taxon>eudicotyledons</taxon>
        <taxon>Gunneridae</taxon>
        <taxon>Pentapetalae</taxon>
        <taxon>rosids</taxon>
        <taxon>malvids</taxon>
        <taxon>Brassicales</taxon>
        <taxon>Brassicaceae</taxon>
        <taxon>Brassiceae</taxon>
        <taxon>Brassica</taxon>
    </lineage>
</organism>
<dbReference type="EMBL" id="QGKX02000004">
    <property type="protein sequence ID" value="KAF3601125.1"/>
    <property type="molecule type" value="Genomic_DNA"/>
</dbReference>
<feature type="compositionally biased region" description="Polar residues" evidence="1">
    <location>
        <begin position="20"/>
        <end position="31"/>
    </location>
</feature>
<dbReference type="AlphaFoldDB" id="A0A8S9SME9"/>
<sequence>MEGSPYRNIFISPRGGTGREGQTWSASQQGPGASPSGVMPGVLRNSIPEYFSQQFAPYFLISSSNSRNNLCIPLNRNPPYTSTMKPKSDLTLDSSSIRVVLLLKLLHLEGPLLTIEVEEVANWREKYHLSNDITIRIPGPVYRVSDFEIKEIPVYEGFFESGFRDRVPTLVAKVSEALEISLGRYHLHPSGMELPVQEISKKERMRHPVFDGRWTDKFAFMHLPEFSSAWRTAGGFPSRRLVPFLVSREALERCSIWGRNQRRGSTGRVQESFKVMSAKKSAPKWAAPSENDDEVQFIKCS</sequence>
<evidence type="ECO:0000313" key="2">
    <source>
        <dbReference type="EMBL" id="KAF3601125.1"/>
    </source>
</evidence>
<dbReference type="Proteomes" id="UP000712600">
    <property type="component" value="Unassembled WGS sequence"/>
</dbReference>
<evidence type="ECO:0000256" key="1">
    <source>
        <dbReference type="SAM" id="MobiDB-lite"/>
    </source>
</evidence>
<protein>
    <submittedName>
        <fullName evidence="2">Uncharacterized protein</fullName>
    </submittedName>
</protein>
<evidence type="ECO:0000313" key="3">
    <source>
        <dbReference type="Proteomes" id="UP000712600"/>
    </source>
</evidence>
<name>A0A8S9SME9_BRACR</name>
<feature type="region of interest" description="Disordered" evidence="1">
    <location>
        <begin position="1"/>
        <end position="37"/>
    </location>
</feature>
<proteinExistence type="predicted"/>
<reference evidence="2" key="1">
    <citation type="submission" date="2019-12" db="EMBL/GenBank/DDBJ databases">
        <title>Genome sequencing and annotation of Brassica cretica.</title>
        <authorList>
            <person name="Studholme D.J."/>
            <person name="Sarris P."/>
        </authorList>
    </citation>
    <scope>NUCLEOTIDE SEQUENCE</scope>
    <source>
        <strain evidence="2">PFS-109/04</strain>
        <tissue evidence="2">Leaf</tissue>
    </source>
</reference>
<comment type="caution">
    <text evidence="2">The sequence shown here is derived from an EMBL/GenBank/DDBJ whole genome shotgun (WGS) entry which is preliminary data.</text>
</comment>
<gene>
    <name evidence="2" type="ORF">F2Q69_00036417</name>
</gene>